<keyword evidence="7" id="KW-0560">Oxidoreductase</keyword>
<dbReference type="SUPFAM" id="SSF51905">
    <property type="entry name" value="FAD/NAD(P)-binding domain"/>
    <property type="match status" value="2"/>
</dbReference>
<dbReference type="InterPro" id="IPR025700">
    <property type="entry name" value="Lys/Orn_oxygenase"/>
</dbReference>
<keyword evidence="6" id="KW-0521">NADP</keyword>
<protein>
    <submittedName>
        <fullName evidence="8">Ornithine monooxygenase</fullName>
    </submittedName>
</protein>
<dbReference type="RefSeq" id="WP_059315282.1">
    <property type="nucleotide sequence ID" value="NZ_CP013987.1"/>
</dbReference>
<evidence type="ECO:0000256" key="2">
    <source>
        <dbReference type="ARBA" id="ARBA00004924"/>
    </source>
</evidence>
<dbReference type="PANTHER" id="PTHR42802:SF1">
    <property type="entry name" value="L-ORNITHINE N(5)-MONOOXYGENASE"/>
    <property type="match status" value="1"/>
</dbReference>
<dbReference type="GO" id="GO:0006879">
    <property type="term" value="P:intracellular iron ion homeostasis"/>
    <property type="evidence" value="ECO:0007669"/>
    <property type="project" value="TreeGrafter"/>
</dbReference>
<dbReference type="InterPro" id="IPR036188">
    <property type="entry name" value="FAD/NAD-bd_sf"/>
</dbReference>
<dbReference type="GO" id="GO:0004497">
    <property type="term" value="F:monooxygenase activity"/>
    <property type="evidence" value="ECO:0007669"/>
    <property type="project" value="UniProtKB-KW"/>
</dbReference>
<evidence type="ECO:0000256" key="1">
    <source>
        <dbReference type="ARBA" id="ARBA00001974"/>
    </source>
</evidence>
<organism evidence="8 9">
    <name type="scientific">Pseudomonas oryzihabitans</name>
    <dbReference type="NCBI Taxonomy" id="47885"/>
    <lineage>
        <taxon>Bacteria</taxon>
        <taxon>Pseudomonadati</taxon>
        <taxon>Pseudomonadota</taxon>
        <taxon>Gammaproteobacteria</taxon>
        <taxon>Pseudomonadales</taxon>
        <taxon>Pseudomonadaceae</taxon>
        <taxon>Pseudomonas</taxon>
    </lineage>
</organism>
<comment type="pathway">
    <text evidence="2">Siderophore biosynthesis.</text>
</comment>
<evidence type="ECO:0000256" key="5">
    <source>
        <dbReference type="ARBA" id="ARBA00022827"/>
    </source>
</evidence>
<dbReference type="Gene3D" id="3.50.50.60">
    <property type="entry name" value="FAD/NAD(P)-binding domain"/>
    <property type="match status" value="1"/>
</dbReference>
<name>A0A0U4W174_9PSED</name>
<dbReference type="EMBL" id="CP013987">
    <property type="protein sequence ID" value="ALZ85112.1"/>
    <property type="molecule type" value="Genomic_DNA"/>
</dbReference>
<proteinExistence type="inferred from homology"/>
<dbReference type="PANTHER" id="PTHR42802">
    <property type="entry name" value="MONOOXYGENASE"/>
    <property type="match status" value="1"/>
</dbReference>
<keyword evidence="5" id="KW-0274">FAD</keyword>
<evidence type="ECO:0000256" key="4">
    <source>
        <dbReference type="ARBA" id="ARBA00022630"/>
    </source>
</evidence>
<accession>A0A0U4W174</accession>
<evidence type="ECO:0000256" key="7">
    <source>
        <dbReference type="ARBA" id="ARBA00023002"/>
    </source>
</evidence>
<evidence type="ECO:0000313" key="9">
    <source>
        <dbReference type="Proteomes" id="UP000064137"/>
    </source>
</evidence>
<gene>
    <name evidence="8" type="ORF">APT59_13255</name>
</gene>
<keyword evidence="4" id="KW-0285">Flavoprotein</keyword>
<sequence>MEQVHDYIGIGFGPSNLALAIAADEQACGRQPQGCFIERKPAFSWHEGMLLDGATMQISFLKDLATLRNPASRFTFVNYLKERGRLEDFINLKTFFPSREEYNDYLGWAAAAFAEQVHYGEEVVAVEPWYREGILAAVQVVSRDQQGRLQRRLGRNLILGIGGTPQLPAAFATLNDPRVLHSSAYRGRIETLLADPLQPRRVAVIGGGQSAAEIFQDLTQRFPQVEASLILRGGALKPSDDSPFVNEIFNPSFTDRIYAQSPERRERLSAEYRNTNYSVVDLELIENLYQLFYLQKLRGHERHRLLCERSVEACRPLDQGVEVELEGRVDGMRQTLSFDVVILATGYRRDYHQHLLAGLREHLEDGDPDRHYRLPLAAGGAVQVFLQGGCEVSHGLSDTLLSVLAIRSEELVKAMALSSATPMAMRSA</sequence>
<comment type="similarity">
    <text evidence="3">Belongs to the lysine N(6)-hydroxylase/L-ornithine N(5)-oxygenase family.</text>
</comment>
<dbReference type="Pfam" id="PF13434">
    <property type="entry name" value="Lys_Orn_oxgnase"/>
    <property type="match status" value="1"/>
</dbReference>
<dbReference type="Proteomes" id="UP000064137">
    <property type="component" value="Chromosome"/>
</dbReference>
<dbReference type="OrthoDB" id="7527071at2"/>
<evidence type="ECO:0000313" key="8">
    <source>
        <dbReference type="EMBL" id="ALZ85112.1"/>
    </source>
</evidence>
<comment type="cofactor">
    <cofactor evidence="1">
        <name>FAD</name>
        <dbReference type="ChEBI" id="CHEBI:57692"/>
    </cofactor>
</comment>
<keyword evidence="8" id="KW-0503">Monooxygenase</keyword>
<evidence type="ECO:0000256" key="3">
    <source>
        <dbReference type="ARBA" id="ARBA00007588"/>
    </source>
</evidence>
<dbReference type="PRINTS" id="PR00368">
    <property type="entry name" value="FADPNR"/>
</dbReference>
<dbReference type="KEGG" id="por:APT59_13255"/>
<reference evidence="8 9" key="1">
    <citation type="submission" date="2016-01" db="EMBL/GenBank/DDBJ databases">
        <title>Annotation of Pseudomonas oryzihabitans USDA-ARS-USMARC-56511.</title>
        <authorList>
            <person name="Harhay G.P."/>
            <person name="Harhay D.M."/>
            <person name="Smith T.P.L."/>
            <person name="Bono J.L."/>
            <person name="Heaton M.P."/>
            <person name="Clawson M.L."/>
            <person name="Chitko-Mckown C.G."/>
            <person name="Capik S.F."/>
            <person name="DeDonder K.D."/>
            <person name="Apley M.D."/>
            <person name="Lubbers B.V."/>
            <person name="White B.J."/>
            <person name="Larson R.L."/>
        </authorList>
    </citation>
    <scope>NUCLEOTIDE SEQUENCE [LARGE SCALE GENOMIC DNA]</scope>
    <source>
        <strain evidence="8 9">USDA-ARS-USMARC-56511</strain>
    </source>
</reference>
<dbReference type="AlphaFoldDB" id="A0A0U4W174"/>
<evidence type="ECO:0000256" key="6">
    <source>
        <dbReference type="ARBA" id="ARBA00022857"/>
    </source>
</evidence>